<protein>
    <recommendedName>
        <fullName evidence="1">Ribonuclease H2 subunit B wHTH domain-containing protein</fullName>
    </recommendedName>
</protein>
<dbReference type="GO" id="GO:0005654">
    <property type="term" value="C:nucleoplasm"/>
    <property type="evidence" value="ECO:0007669"/>
    <property type="project" value="TreeGrafter"/>
</dbReference>
<comment type="caution">
    <text evidence="2">The sequence shown here is derived from an EMBL/GenBank/DDBJ whole genome shotgun (WGS) entry which is preliminary data.</text>
</comment>
<dbReference type="PANTHER" id="PTHR13383">
    <property type="entry name" value="RIBONUCLEASE H2 SUBUNIT B"/>
    <property type="match status" value="1"/>
</dbReference>
<dbReference type="EMBL" id="JAEUBE010000137">
    <property type="protein sequence ID" value="KAH3669428.1"/>
    <property type="molecule type" value="Genomic_DNA"/>
</dbReference>
<evidence type="ECO:0000313" key="2">
    <source>
        <dbReference type="EMBL" id="KAH3669428.1"/>
    </source>
</evidence>
<reference evidence="2" key="2">
    <citation type="submission" date="2021-01" db="EMBL/GenBank/DDBJ databases">
        <authorList>
            <person name="Schikora-Tamarit M.A."/>
        </authorList>
    </citation>
    <scope>NUCLEOTIDE SEQUENCE</scope>
    <source>
        <strain evidence="2">CBS6075</strain>
    </source>
</reference>
<feature type="domain" description="Ribonuclease H2 subunit B wHTH" evidence="1">
    <location>
        <begin position="94"/>
        <end position="214"/>
    </location>
</feature>
<evidence type="ECO:0000313" key="3">
    <source>
        <dbReference type="Proteomes" id="UP000769157"/>
    </source>
</evidence>
<dbReference type="PANTHER" id="PTHR13383:SF11">
    <property type="entry name" value="RIBONUCLEASE H2 SUBUNIT B"/>
    <property type="match status" value="1"/>
</dbReference>
<dbReference type="AlphaFoldDB" id="A0A9P8PBW8"/>
<dbReference type="GeneID" id="70233517"/>
<dbReference type="InterPro" id="IPR040456">
    <property type="entry name" value="RNase_H2_suB"/>
</dbReference>
<dbReference type="GO" id="GO:0032299">
    <property type="term" value="C:ribonuclease H2 complex"/>
    <property type="evidence" value="ECO:0007669"/>
    <property type="project" value="InterPro"/>
</dbReference>
<evidence type="ECO:0000259" key="1">
    <source>
        <dbReference type="Pfam" id="PF09468"/>
    </source>
</evidence>
<dbReference type="InterPro" id="IPR019024">
    <property type="entry name" value="RNase_H2_suB_wHTH"/>
</dbReference>
<dbReference type="RefSeq" id="XP_046063691.1">
    <property type="nucleotide sequence ID" value="XM_046202323.1"/>
</dbReference>
<dbReference type="Gene3D" id="1.10.20.120">
    <property type="match status" value="1"/>
</dbReference>
<accession>A0A9P8PBW8</accession>
<proteinExistence type="predicted"/>
<organism evidence="2 3">
    <name type="scientific">Ogataea philodendri</name>
    <dbReference type="NCBI Taxonomy" id="1378263"/>
    <lineage>
        <taxon>Eukaryota</taxon>
        <taxon>Fungi</taxon>
        <taxon>Dikarya</taxon>
        <taxon>Ascomycota</taxon>
        <taxon>Saccharomycotina</taxon>
        <taxon>Pichiomycetes</taxon>
        <taxon>Pichiales</taxon>
        <taxon>Pichiaceae</taxon>
        <taxon>Ogataea</taxon>
    </lineage>
</organism>
<dbReference type="GO" id="GO:0006401">
    <property type="term" value="P:RNA catabolic process"/>
    <property type="evidence" value="ECO:0007669"/>
    <property type="project" value="TreeGrafter"/>
</dbReference>
<dbReference type="Proteomes" id="UP000769157">
    <property type="component" value="Unassembled WGS sequence"/>
</dbReference>
<name>A0A9P8PBW8_9ASCO</name>
<reference evidence="2" key="1">
    <citation type="journal article" date="2021" name="Open Biol.">
        <title>Shared evolutionary footprints suggest mitochondrial oxidative damage underlies multiple complex I losses in fungi.</title>
        <authorList>
            <person name="Schikora-Tamarit M.A."/>
            <person name="Marcet-Houben M."/>
            <person name="Nosek J."/>
            <person name="Gabaldon T."/>
        </authorList>
    </citation>
    <scope>NUCLEOTIDE SEQUENCE</scope>
    <source>
        <strain evidence="2">CBS6075</strain>
    </source>
</reference>
<sequence>MTSTIRVVLVPSGAGPEFVSLPPYKSTQLLVNSGAVYELNRTNFKDPHNQAQKLTKTQQPLKTVYLAATDARKASILIGNSCDIWVATKFNPVYLLLDFFTDALKHDRVRMVSYQDLLEQFETTPVLAQLLEHNVSLESALLKICESVDENDERFYRPSIDRILEFLRQRTTKLASNLPASIINSTKKKLSLPGFEPPVEVLAVKYTQLAIGLLESAVEPVYLEKLRNSYSSKPLDDYMVQYAQKEKMNAVAQENISLLHGMSSSSSSKKRKVEKKEVRKEVKRVAVGKGALDSFFKKKP</sequence>
<dbReference type="OrthoDB" id="29098at2759"/>
<keyword evidence="3" id="KW-1185">Reference proteome</keyword>
<dbReference type="Pfam" id="PF09468">
    <property type="entry name" value="RNase_H2-Ydr279"/>
    <property type="match status" value="1"/>
</dbReference>
<gene>
    <name evidence="2" type="ORF">OGAPHI_001549</name>
</gene>